<gene>
    <name evidence="4" type="ORF">WL73_24650</name>
</gene>
<evidence type="ECO:0000256" key="1">
    <source>
        <dbReference type="SAM" id="Coils"/>
    </source>
</evidence>
<sequence length="387" mass="41196">MPKSVALWEPYCHRSDAEFHLSKFADRVLGPKAGVIFFDGMAAVRLKPSIPDADGDAINLVVSSSRLPVAAPDPLSCASPQTINQLAQAWTQRLNAASNRGAALGQGLAKARAKAGDFIGAHQIGFDTAAVVGDTFGVLAGVVSVAAIMAGGVALAPVLGVVAGAAAALLLIEDGRMLRYELRGDDVRKNQLKETWHYKLVETVGPILALPDLAVSGGRTLASLPKASREVGEAAEEVMQATSRLADQRNAINTFSRANLDNPDQWLMRQQANQMREQARGLANNVRTAQRKLTAASRELMLLRTIEAPAYMATIYGAGVYGISPPDPVAHGVDWLTERMAESSHRDPNHPAHALAPQRLGSSNQVGSPSTVLQFQVGVCHHPEYAQ</sequence>
<dbReference type="OrthoDB" id="9034972at2"/>
<dbReference type="EMBL" id="LPIX01000094">
    <property type="protein sequence ID" value="KWD96144.1"/>
    <property type="molecule type" value="Genomic_DNA"/>
</dbReference>
<accession>A0A107G2L9</accession>
<feature type="transmembrane region" description="Helical" evidence="3">
    <location>
        <begin position="145"/>
        <end position="172"/>
    </location>
</feature>
<keyword evidence="1" id="KW-0175">Coiled coil</keyword>
<organism evidence="4 5">
    <name type="scientific">Burkholderia ubonensis</name>
    <dbReference type="NCBI Taxonomy" id="101571"/>
    <lineage>
        <taxon>Bacteria</taxon>
        <taxon>Pseudomonadati</taxon>
        <taxon>Pseudomonadota</taxon>
        <taxon>Betaproteobacteria</taxon>
        <taxon>Burkholderiales</taxon>
        <taxon>Burkholderiaceae</taxon>
        <taxon>Burkholderia</taxon>
        <taxon>Burkholderia cepacia complex</taxon>
    </lineage>
</organism>
<keyword evidence="3" id="KW-0812">Transmembrane</keyword>
<keyword evidence="3" id="KW-0472">Membrane</keyword>
<evidence type="ECO:0000313" key="4">
    <source>
        <dbReference type="EMBL" id="KWD96144.1"/>
    </source>
</evidence>
<dbReference type="RefSeq" id="WP_059971041.1">
    <property type="nucleotide sequence ID" value="NZ_LPCX01000031.1"/>
</dbReference>
<evidence type="ECO:0000313" key="5">
    <source>
        <dbReference type="Proteomes" id="UP000062998"/>
    </source>
</evidence>
<feature type="coiled-coil region" evidence="1">
    <location>
        <begin position="272"/>
        <end position="299"/>
    </location>
</feature>
<dbReference type="AlphaFoldDB" id="A0A107G2L9"/>
<feature type="compositionally biased region" description="Basic and acidic residues" evidence="2">
    <location>
        <begin position="341"/>
        <end position="350"/>
    </location>
</feature>
<evidence type="ECO:0000256" key="3">
    <source>
        <dbReference type="SAM" id="Phobius"/>
    </source>
</evidence>
<keyword evidence="3" id="KW-1133">Transmembrane helix</keyword>
<feature type="region of interest" description="Disordered" evidence="2">
    <location>
        <begin position="341"/>
        <end position="367"/>
    </location>
</feature>
<protein>
    <submittedName>
        <fullName evidence="4">Uncharacterized protein</fullName>
    </submittedName>
</protein>
<evidence type="ECO:0000256" key="2">
    <source>
        <dbReference type="SAM" id="MobiDB-lite"/>
    </source>
</evidence>
<comment type="caution">
    <text evidence="4">The sequence shown here is derived from an EMBL/GenBank/DDBJ whole genome shotgun (WGS) entry which is preliminary data.</text>
</comment>
<name>A0A107G2L9_9BURK</name>
<reference evidence="4 5" key="1">
    <citation type="submission" date="2015-11" db="EMBL/GenBank/DDBJ databases">
        <title>Expanding the genomic diversity of Burkholderia species for the development of highly accurate diagnostics.</title>
        <authorList>
            <person name="Sahl J."/>
            <person name="Keim P."/>
            <person name="Wagner D."/>
        </authorList>
    </citation>
    <scope>NUCLEOTIDE SEQUENCE [LARGE SCALE GENOMIC DNA]</scope>
    <source>
        <strain evidence="4 5">MSMB2167WGS</strain>
    </source>
</reference>
<dbReference type="Proteomes" id="UP000062998">
    <property type="component" value="Unassembled WGS sequence"/>
</dbReference>
<proteinExistence type="predicted"/>